<proteinExistence type="predicted"/>
<reference evidence="1 2" key="1">
    <citation type="submission" date="2021-01" db="EMBL/GenBank/DDBJ databases">
        <title>Genomic Encyclopedia of Type Strains, Phase IV (KMG-IV): sequencing the most valuable type-strain genomes for metagenomic binning, comparative biology and taxonomic classification.</title>
        <authorList>
            <person name="Goeker M."/>
        </authorList>
    </citation>
    <scope>NUCLEOTIDE SEQUENCE [LARGE SCALE GENOMIC DNA]</scope>
    <source>
        <strain evidence="1 2">DSM 25879</strain>
    </source>
</reference>
<sequence length="79" mass="9295">MIKLPKEAKDQMISRIQTYFEMERDETIGELGAEILVDFFVKEIGLYYYNQGVADAKLMVEQRWSAVEEDLESLKRSTR</sequence>
<dbReference type="InterPro" id="IPR018680">
    <property type="entry name" value="DUF2164"/>
</dbReference>
<protein>
    <submittedName>
        <fullName evidence="1">Uncharacterized protein (DUF2164 family)</fullName>
    </submittedName>
</protein>
<comment type="caution">
    <text evidence="1">The sequence shown here is derived from an EMBL/GenBank/DDBJ whole genome shotgun (WGS) entry which is preliminary data.</text>
</comment>
<organism evidence="1 2">
    <name type="scientific">Sutcliffiella tianshenii</name>
    <dbReference type="NCBI Taxonomy" id="1463404"/>
    <lineage>
        <taxon>Bacteria</taxon>
        <taxon>Bacillati</taxon>
        <taxon>Bacillota</taxon>
        <taxon>Bacilli</taxon>
        <taxon>Bacillales</taxon>
        <taxon>Bacillaceae</taxon>
        <taxon>Sutcliffiella</taxon>
    </lineage>
</organism>
<dbReference type="Pfam" id="PF09932">
    <property type="entry name" value="DUF2164"/>
    <property type="match status" value="1"/>
</dbReference>
<dbReference type="EMBL" id="JAFBED010000013">
    <property type="protein sequence ID" value="MBM7622094.1"/>
    <property type="molecule type" value="Genomic_DNA"/>
</dbReference>
<dbReference type="RefSeq" id="WP_204419381.1">
    <property type="nucleotide sequence ID" value="NZ_JAFBED010000013.1"/>
</dbReference>
<name>A0ABS2P550_9BACI</name>
<evidence type="ECO:0000313" key="2">
    <source>
        <dbReference type="Proteomes" id="UP000737402"/>
    </source>
</evidence>
<evidence type="ECO:0000313" key="1">
    <source>
        <dbReference type="EMBL" id="MBM7622094.1"/>
    </source>
</evidence>
<dbReference type="Proteomes" id="UP000737402">
    <property type="component" value="Unassembled WGS sequence"/>
</dbReference>
<gene>
    <name evidence="1" type="ORF">JOC95_004004</name>
</gene>
<keyword evidence="2" id="KW-1185">Reference proteome</keyword>
<accession>A0ABS2P550</accession>